<name>A0A4D7JT79_9BACT</name>
<dbReference type="EMBL" id="CP028923">
    <property type="protein sequence ID" value="QCK14135.1"/>
    <property type="molecule type" value="Genomic_DNA"/>
</dbReference>
<keyword evidence="1" id="KW-0732">Signal</keyword>
<evidence type="ECO:0000313" key="3">
    <source>
        <dbReference type="Proteomes" id="UP000298616"/>
    </source>
</evidence>
<dbReference type="KEGG" id="fpf:DCC35_04940"/>
<dbReference type="Proteomes" id="UP000298616">
    <property type="component" value="Chromosome"/>
</dbReference>
<feature type="chain" id="PRO_5020370840" evidence="1">
    <location>
        <begin position="18"/>
        <end position="78"/>
    </location>
</feature>
<dbReference type="AlphaFoldDB" id="A0A4D7JT79"/>
<keyword evidence="3" id="KW-1185">Reference proteome</keyword>
<accession>A0A4D7JT79</accession>
<feature type="signal peptide" evidence="1">
    <location>
        <begin position="1"/>
        <end position="17"/>
    </location>
</feature>
<evidence type="ECO:0000256" key="1">
    <source>
        <dbReference type="SAM" id="SignalP"/>
    </source>
</evidence>
<organism evidence="2 3">
    <name type="scientific">Mangrovivirga cuniculi</name>
    <dbReference type="NCBI Taxonomy" id="2715131"/>
    <lineage>
        <taxon>Bacteria</taxon>
        <taxon>Pseudomonadati</taxon>
        <taxon>Bacteroidota</taxon>
        <taxon>Cytophagia</taxon>
        <taxon>Cytophagales</taxon>
        <taxon>Mangrovivirgaceae</taxon>
        <taxon>Mangrovivirga</taxon>
    </lineage>
</organism>
<protein>
    <submittedName>
        <fullName evidence="2">Uncharacterized protein</fullName>
    </submittedName>
</protein>
<proteinExistence type="predicted"/>
<sequence length="78" mass="8580">MKKNIFLSALFLSLVFACNTITESEEGSEDSVKAEEPVAIDQDSITEINEIDSVATQISEEATDLKQKSSEILEDLNN</sequence>
<dbReference type="RefSeq" id="WP_137089728.1">
    <property type="nucleotide sequence ID" value="NZ_CP028923.1"/>
</dbReference>
<dbReference type="PROSITE" id="PS51257">
    <property type="entry name" value="PROKAR_LIPOPROTEIN"/>
    <property type="match status" value="1"/>
</dbReference>
<reference evidence="2 3" key="1">
    <citation type="submission" date="2018-04" db="EMBL/GenBank/DDBJ databases">
        <title>Complete genome uncultured novel isolate.</title>
        <authorList>
            <person name="Merlino G."/>
        </authorList>
    </citation>
    <scope>NUCLEOTIDE SEQUENCE [LARGE SCALE GENOMIC DNA]</scope>
    <source>
        <strain evidence="3">R1DC9</strain>
    </source>
</reference>
<evidence type="ECO:0000313" key="2">
    <source>
        <dbReference type="EMBL" id="QCK14135.1"/>
    </source>
</evidence>
<gene>
    <name evidence="2" type="ORF">DCC35_04940</name>
</gene>